<protein>
    <submittedName>
        <fullName evidence="1">Uncharacterized protein</fullName>
    </submittedName>
</protein>
<name>A0ACB7YAC5_9ERIC</name>
<keyword evidence="2" id="KW-1185">Reference proteome</keyword>
<reference evidence="1 2" key="1">
    <citation type="journal article" date="2021" name="Hortic Res">
        <title>High-quality reference genome and annotation aids understanding of berry development for evergreen blueberry (Vaccinium darrowii).</title>
        <authorList>
            <person name="Yu J."/>
            <person name="Hulse-Kemp A.M."/>
            <person name="Babiker E."/>
            <person name="Staton M."/>
        </authorList>
    </citation>
    <scope>NUCLEOTIDE SEQUENCE [LARGE SCALE GENOMIC DNA]</scope>
    <source>
        <strain evidence="2">cv. NJ 8807/NJ 8810</strain>
        <tissue evidence="1">Young leaf</tissue>
    </source>
</reference>
<evidence type="ECO:0000313" key="2">
    <source>
        <dbReference type="Proteomes" id="UP000828048"/>
    </source>
</evidence>
<comment type="caution">
    <text evidence="1">The sequence shown here is derived from an EMBL/GenBank/DDBJ whole genome shotgun (WGS) entry which is preliminary data.</text>
</comment>
<gene>
    <name evidence="1" type="ORF">Vadar_034439</name>
</gene>
<dbReference type="EMBL" id="CM037157">
    <property type="protein sequence ID" value="KAH7850533.1"/>
    <property type="molecule type" value="Genomic_DNA"/>
</dbReference>
<proteinExistence type="predicted"/>
<evidence type="ECO:0000313" key="1">
    <source>
        <dbReference type="EMBL" id="KAH7850533.1"/>
    </source>
</evidence>
<dbReference type="Proteomes" id="UP000828048">
    <property type="component" value="Chromosome 7"/>
</dbReference>
<organism evidence="1 2">
    <name type="scientific">Vaccinium darrowii</name>
    <dbReference type="NCBI Taxonomy" id="229202"/>
    <lineage>
        <taxon>Eukaryota</taxon>
        <taxon>Viridiplantae</taxon>
        <taxon>Streptophyta</taxon>
        <taxon>Embryophyta</taxon>
        <taxon>Tracheophyta</taxon>
        <taxon>Spermatophyta</taxon>
        <taxon>Magnoliopsida</taxon>
        <taxon>eudicotyledons</taxon>
        <taxon>Gunneridae</taxon>
        <taxon>Pentapetalae</taxon>
        <taxon>asterids</taxon>
        <taxon>Ericales</taxon>
        <taxon>Ericaceae</taxon>
        <taxon>Vaccinioideae</taxon>
        <taxon>Vaccinieae</taxon>
        <taxon>Vaccinium</taxon>
    </lineage>
</organism>
<sequence>MERAIEPESEAPAVKALGSLFKLTQVFLWDNADGTRSDGILAKTDCRPLLEDGELVEQMSALGLPLSFQTNKERSGMFGGKRKGTKKKQLPDHEGSVDSPLDSVEVSEMEVKSTTAIHYETSDYLCCSSMLGQSELPYCGIAMDINKTPCLTGKEEDLAYLSASSSCAAVEEQLCDGVSGIMSNYGFFCGTEHDSDVSREDMKSASPCNSAAQTSPGSIMVNEYGKEDDLAYLSARSSCAAVEEQLFDGVSGIMSNYSLVCGTEYDSVVSREDMKTASPCNSAAETSPRSIMVHEYGKEEDVAYLSARISCAAVEEQLCDGVSGIMSNYSLVCGIEHDSVVLREDMKTASPCNSAAQTSPGSIMVNEYGKEEDLAYLSARSSCAAVEEQLCDGVSGIMSNYSLVCGSEHESVVSRADMKTASPCNSAARTSPGSIMVNEDIDHHKREHDGGSIEVACVEGSLLVDGASGGKKCFSDSCIEQARGPDVVAYSQSSEVIDHDGNDSQHNGAFGDWTSYWDSFYTRYYFYNIKTLESTWDPPVGMEHLVYDEVKEKSGEMISEIAEMNCHPAVHLDHGRPLDYCGFQCDSNSFGVSKNGDKSLDQPPSEASDGFELAGDNFLDLMTTPALNDGSEQLNEIQRIDRRGSIDLLCTYVYSTEKPECCGRLGNSDNITSFDGIQEKCPDEDAFQPSDATSFSGALIRALSEGSGDDSMPRGTMDPATDKLETKHNFGVRKMGKNARKRFRLNKNLSCDNGGLPFQGIFQEFSPLIKKYWWQRYLLFSRFDEGIKMDEEGWFSVTPESIARHHALRCGAGIIIDCFTGVGGNAIQFAQRSKHVIAIDIDSNKIDYAQHNATIYGVEDRIDFVRGDTFLLAPKLKADTVFLSPPWGGPEYAKVTTYDINTMLKPHDGHMLFNVARGIASKVVIFLPRNVDLNQLAELALSANPPWLLEVEKNYLNGKLKAVTAYFTDTSK</sequence>
<accession>A0ACB7YAC5</accession>